<keyword evidence="4" id="KW-1185">Reference proteome</keyword>
<evidence type="ECO:0000256" key="2">
    <source>
        <dbReference type="SAM" id="Phobius"/>
    </source>
</evidence>
<evidence type="ECO:0000256" key="1">
    <source>
        <dbReference type="SAM" id="MobiDB-lite"/>
    </source>
</evidence>
<evidence type="ECO:0000313" key="4">
    <source>
        <dbReference type="Proteomes" id="UP000535543"/>
    </source>
</evidence>
<evidence type="ECO:0000313" key="3">
    <source>
        <dbReference type="EMBL" id="NMN98907.1"/>
    </source>
</evidence>
<name>A0A848KTM8_9NOCA</name>
<feature type="transmembrane region" description="Helical" evidence="2">
    <location>
        <begin position="116"/>
        <end position="140"/>
    </location>
</feature>
<dbReference type="GO" id="GO:0016874">
    <property type="term" value="F:ligase activity"/>
    <property type="evidence" value="ECO:0007669"/>
    <property type="project" value="UniProtKB-KW"/>
</dbReference>
<organism evidence="3 4">
    <name type="scientific">Antrihabitans stalactiti</name>
    <dbReference type="NCBI Taxonomy" id="2584121"/>
    <lineage>
        <taxon>Bacteria</taxon>
        <taxon>Bacillati</taxon>
        <taxon>Actinomycetota</taxon>
        <taxon>Actinomycetes</taxon>
        <taxon>Mycobacteriales</taxon>
        <taxon>Nocardiaceae</taxon>
        <taxon>Antrihabitans</taxon>
    </lineage>
</organism>
<dbReference type="Proteomes" id="UP000535543">
    <property type="component" value="Unassembled WGS sequence"/>
</dbReference>
<keyword evidence="2" id="KW-1133">Transmembrane helix</keyword>
<proteinExistence type="predicted"/>
<reference evidence="3 4" key="1">
    <citation type="submission" date="2019-05" db="EMBL/GenBank/DDBJ databases">
        <authorList>
            <person name="Lee S.D."/>
        </authorList>
    </citation>
    <scope>NUCLEOTIDE SEQUENCE [LARGE SCALE GENOMIC DNA]</scope>
    <source>
        <strain evidence="3 4">YC2-7</strain>
    </source>
</reference>
<feature type="region of interest" description="Disordered" evidence="1">
    <location>
        <begin position="1"/>
        <end position="33"/>
    </location>
</feature>
<dbReference type="AlphaFoldDB" id="A0A848KTM8"/>
<comment type="caution">
    <text evidence="3">The sequence shown here is derived from an EMBL/GenBank/DDBJ whole genome shotgun (WGS) entry which is preliminary data.</text>
</comment>
<protein>
    <submittedName>
        <fullName evidence="3">Long-chain fatty acid--CoA ligase</fullName>
    </submittedName>
</protein>
<sequence length="202" mass="22023">MLAHPAVLDAATTSGPDKNRGESVKALARSSWTPQTAPRSDMVVDILAHTRARLAAYEVPPVDPVAMTHAARRRFSKSICENHIGMPGRPRGVCDPLSRGRVTHSVELRGGSVIEFFVLIAAIPAFAGLGVLTIVILFWFEIRRIDPAPGAVRPVRKTRSAGEHGTDDQGTCRHHGRWFDEYGRQSESRALIGRSCRHCSAG</sequence>
<dbReference type="EMBL" id="VCQU01000013">
    <property type="protein sequence ID" value="NMN98907.1"/>
    <property type="molecule type" value="Genomic_DNA"/>
</dbReference>
<keyword evidence="2" id="KW-0472">Membrane</keyword>
<gene>
    <name evidence="3" type="ORF">FGL95_28120</name>
</gene>
<keyword evidence="3" id="KW-0436">Ligase</keyword>
<accession>A0A848KTM8</accession>
<keyword evidence="2" id="KW-0812">Transmembrane</keyword>
<reference evidence="3 4" key="2">
    <citation type="submission" date="2020-06" db="EMBL/GenBank/DDBJ databases">
        <title>Antribacter stalactiti gen. nov., sp. nov., a new member of the family Nacardiaceae isolated from a cave.</title>
        <authorList>
            <person name="Kim I.S."/>
        </authorList>
    </citation>
    <scope>NUCLEOTIDE SEQUENCE [LARGE SCALE GENOMIC DNA]</scope>
    <source>
        <strain evidence="3 4">YC2-7</strain>
    </source>
</reference>